<feature type="modified residue" description="4-aspartylphosphate" evidence="5">
    <location>
        <position position="55"/>
    </location>
</feature>
<dbReference type="SUPFAM" id="SSF52172">
    <property type="entry name" value="CheY-like"/>
    <property type="match status" value="1"/>
</dbReference>
<feature type="domain" description="Response regulatory" evidence="6">
    <location>
        <begin position="3"/>
        <end position="120"/>
    </location>
</feature>
<keyword evidence="8" id="KW-1185">Reference proteome</keyword>
<dbReference type="PANTHER" id="PTHR43214">
    <property type="entry name" value="TWO-COMPONENT RESPONSE REGULATOR"/>
    <property type="match status" value="1"/>
</dbReference>
<evidence type="ECO:0000313" key="8">
    <source>
        <dbReference type="Proteomes" id="UP000670947"/>
    </source>
</evidence>
<accession>A0ABS3WAJ5</accession>
<keyword evidence="3" id="KW-0238">DNA-binding</keyword>
<dbReference type="RefSeq" id="WP_208848192.1">
    <property type="nucleotide sequence ID" value="NZ_JAGGDJ010000009.1"/>
</dbReference>
<keyword evidence="1 5" id="KW-0597">Phosphoprotein</keyword>
<evidence type="ECO:0000256" key="2">
    <source>
        <dbReference type="ARBA" id="ARBA00023015"/>
    </source>
</evidence>
<keyword evidence="2" id="KW-0805">Transcription regulation</keyword>
<name>A0ABS3WAJ5_9BACL</name>
<dbReference type="InterPro" id="IPR039420">
    <property type="entry name" value="WalR-like"/>
</dbReference>
<evidence type="ECO:0000256" key="4">
    <source>
        <dbReference type="ARBA" id="ARBA00023163"/>
    </source>
</evidence>
<dbReference type="InterPro" id="IPR001789">
    <property type="entry name" value="Sig_transdc_resp-reg_receiver"/>
</dbReference>
<reference evidence="7 8" key="1">
    <citation type="submission" date="2021-03" db="EMBL/GenBank/DDBJ databases">
        <title>Paenibacillus artemisicola MWE-103 whole genome sequence.</title>
        <authorList>
            <person name="Ham Y.J."/>
        </authorList>
    </citation>
    <scope>NUCLEOTIDE SEQUENCE [LARGE SCALE GENOMIC DNA]</scope>
    <source>
        <strain evidence="7 8">MWE-103</strain>
    </source>
</reference>
<keyword evidence="4" id="KW-0804">Transcription</keyword>
<evidence type="ECO:0000256" key="3">
    <source>
        <dbReference type="ARBA" id="ARBA00023125"/>
    </source>
</evidence>
<dbReference type="EMBL" id="JAGGDJ010000009">
    <property type="protein sequence ID" value="MBO7745313.1"/>
    <property type="molecule type" value="Genomic_DNA"/>
</dbReference>
<comment type="caution">
    <text evidence="7">The sequence shown here is derived from an EMBL/GenBank/DDBJ whole genome shotgun (WGS) entry which is preliminary data.</text>
</comment>
<evidence type="ECO:0000256" key="5">
    <source>
        <dbReference type="PROSITE-ProRule" id="PRU00169"/>
    </source>
</evidence>
<gene>
    <name evidence="7" type="ORF">I8J29_13965</name>
</gene>
<sequence>MIQALIVDDEHLVRKGMRLLFPWQKYGVEIAGEAASGEKALQLLRTHPVQLLLTDITMPGMSGLELIREAHRHDPAIKAVILTCHQDFDYIQEALRLGAVDYIVKTQLEEMDLDQAMERIVRAVRAESPGPRPDNAADAPAARRIAETAGGVLWIMDDAKFDALLEAIAHRKPDAAQGRDIWQFAMDRWRLS</sequence>
<dbReference type="Proteomes" id="UP000670947">
    <property type="component" value="Unassembled WGS sequence"/>
</dbReference>
<evidence type="ECO:0000313" key="7">
    <source>
        <dbReference type="EMBL" id="MBO7745313.1"/>
    </source>
</evidence>
<dbReference type="PROSITE" id="PS50110">
    <property type="entry name" value="RESPONSE_REGULATORY"/>
    <property type="match status" value="1"/>
</dbReference>
<evidence type="ECO:0000256" key="1">
    <source>
        <dbReference type="ARBA" id="ARBA00022553"/>
    </source>
</evidence>
<organism evidence="7 8">
    <name type="scientific">Paenibacillus artemisiicola</name>
    <dbReference type="NCBI Taxonomy" id="1172618"/>
    <lineage>
        <taxon>Bacteria</taxon>
        <taxon>Bacillati</taxon>
        <taxon>Bacillota</taxon>
        <taxon>Bacilli</taxon>
        <taxon>Bacillales</taxon>
        <taxon>Paenibacillaceae</taxon>
        <taxon>Paenibacillus</taxon>
    </lineage>
</organism>
<protein>
    <submittedName>
        <fullName evidence="7">Response regulator</fullName>
    </submittedName>
</protein>
<dbReference type="Gene3D" id="3.40.50.2300">
    <property type="match status" value="1"/>
</dbReference>
<evidence type="ECO:0000259" key="6">
    <source>
        <dbReference type="PROSITE" id="PS50110"/>
    </source>
</evidence>
<dbReference type="InterPro" id="IPR011006">
    <property type="entry name" value="CheY-like_superfamily"/>
</dbReference>
<feature type="non-terminal residue" evidence="7">
    <location>
        <position position="192"/>
    </location>
</feature>
<dbReference type="Pfam" id="PF00072">
    <property type="entry name" value="Response_reg"/>
    <property type="match status" value="1"/>
</dbReference>
<dbReference type="SMART" id="SM00448">
    <property type="entry name" value="REC"/>
    <property type="match status" value="1"/>
</dbReference>
<dbReference type="CDD" id="cd17536">
    <property type="entry name" value="REC_YesN-like"/>
    <property type="match status" value="1"/>
</dbReference>
<proteinExistence type="predicted"/>